<proteinExistence type="predicted"/>
<dbReference type="AlphaFoldDB" id="A0A0B6Z4Q6"/>
<evidence type="ECO:0000313" key="1">
    <source>
        <dbReference type="EMBL" id="CEK63624.1"/>
    </source>
</evidence>
<sequence length="77" mass="8493">MFVQQLYKAFPHELLRLGIHEEDTTSLLSTRHNAESEQSLVIKEPKLAKGIASWVAFDSGSGYSAALVIYCLKLGSP</sequence>
<gene>
    <name evidence="1" type="primary">ORF48914</name>
</gene>
<reference evidence="1" key="1">
    <citation type="submission" date="2014-12" db="EMBL/GenBank/DDBJ databases">
        <title>Insight into the proteome of Arion vulgaris.</title>
        <authorList>
            <person name="Aradska J."/>
            <person name="Bulat T."/>
            <person name="Smidak R."/>
            <person name="Sarate P."/>
            <person name="Gangsoo J."/>
            <person name="Sialana F."/>
            <person name="Bilban M."/>
            <person name="Lubec G."/>
        </authorList>
    </citation>
    <scope>NUCLEOTIDE SEQUENCE</scope>
    <source>
        <tissue evidence="1">Skin</tissue>
    </source>
</reference>
<protein>
    <submittedName>
        <fullName evidence="1">Uncharacterized protein</fullName>
    </submittedName>
</protein>
<dbReference type="EMBL" id="HACG01016759">
    <property type="protein sequence ID" value="CEK63624.1"/>
    <property type="molecule type" value="Transcribed_RNA"/>
</dbReference>
<organism evidence="1">
    <name type="scientific">Arion vulgaris</name>
    <dbReference type="NCBI Taxonomy" id="1028688"/>
    <lineage>
        <taxon>Eukaryota</taxon>
        <taxon>Metazoa</taxon>
        <taxon>Spiralia</taxon>
        <taxon>Lophotrochozoa</taxon>
        <taxon>Mollusca</taxon>
        <taxon>Gastropoda</taxon>
        <taxon>Heterobranchia</taxon>
        <taxon>Euthyneura</taxon>
        <taxon>Panpulmonata</taxon>
        <taxon>Eupulmonata</taxon>
        <taxon>Stylommatophora</taxon>
        <taxon>Helicina</taxon>
        <taxon>Arionoidea</taxon>
        <taxon>Arionidae</taxon>
        <taxon>Arion</taxon>
    </lineage>
</organism>
<accession>A0A0B6Z4Q6</accession>
<name>A0A0B6Z4Q6_9EUPU</name>